<feature type="region of interest" description="Disordered" evidence="6">
    <location>
        <begin position="302"/>
        <end position="342"/>
    </location>
</feature>
<proteinExistence type="inferred from homology"/>
<dbReference type="PANTHER" id="PTHR33048:SF129">
    <property type="entry name" value="INTEGRAL MEMBRANE PROTEIN-RELATED"/>
    <property type="match status" value="1"/>
</dbReference>
<dbReference type="PANTHER" id="PTHR33048">
    <property type="entry name" value="PTH11-LIKE INTEGRAL MEMBRANE PROTEIN (AFU_ORTHOLOGUE AFUA_5G11245)"/>
    <property type="match status" value="1"/>
</dbReference>
<dbReference type="Pfam" id="PF20684">
    <property type="entry name" value="Fung_rhodopsin"/>
    <property type="match status" value="1"/>
</dbReference>
<keyword evidence="2 7" id="KW-0812">Transmembrane</keyword>
<dbReference type="GO" id="GO:0016020">
    <property type="term" value="C:membrane"/>
    <property type="evidence" value="ECO:0007669"/>
    <property type="project" value="UniProtKB-SubCell"/>
</dbReference>
<gene>
    <name evidence="9" type="ORF">B0H67DRAFT_569580</name>
</gene>
<evidence type="ECO:0000259" key="8">
    <source>
        <dbReference type="Pfam" id="PF20684"/>
    </source>
</evidence>
<dbReference type="InterPro" id="IPR049326">
    <property type="entry name" value="Rhodopsin_dom_fungi"/>
</dbReference>
<feature type="transmembrane region" description="Helical" evidence="7">
    <location>
        <begin position="176"/>
        <end position="196"/>
    </location>
</feature>
<dbReference type="InterPro" id="IPR052337">
    <property type="entry name" value="SAT4-like"/>
</dbReference>
<keyword evidence="10" id="KW-1185">Reference proteome</keyword>
<evidence type="ECO:0000256" key="2">
    <source>
        <dbReference type="ARBA" id="ARBA00022692"/>
    </source>
</evidence>
<evidence type="ECO:0000313" key="10">
    <source>
        <dbReference type="Proteomes" id="UP001172102"/>
    </source>
</evidence>
<sequence>MDSGELPTDDDKGPMLLATVHSLHTIVIVVYLIRLWSRLRPKFALTAADYTITIALVAKTVSVVLTTMAVSHGFGRHAIYIDRSGLAVLGNELFFVFIAGSLATGFARISIACLLLQVTMSRKWRIGMWSTIAAQALFMTIYCIVQLAQCQSAVSKNINIKQTQCLTPEQVSSFSYASMGISMFSDLICAIIPGFLVRILTRSLVEKILTFTLLASCLLASLLGVAKIYYTATFDFASTDGFYLMVDKFLWSRLEEAVIMIAACAPLLRVPVERALRRLGFSGFEVPTREFNIASLGSSVKDNSGWVSESQRSGGRRVSFSQAGSRGGAQDPELGRVTMENI</sequence>
<evidence type="ECO:0000256" key="1">
    <source>
        <dbReference type="ARBA" id="ARBA00004141"/>
    </source>
</evidence>
<feature type="transmembrane region" description="Helical" evidence="7">
    <location>
        <begin position="128"/>
        <end position="148"/>
    </location>
</feature>
<feature type="transmembrane region" description="Helical" evidence="7">
    <location>
        <begin position="48"/>
        <end position="74"/>
    </location>
</feature>
<evidence type="ECO:0000256" key="6">
    <source>
        <dbReference type="SAM" id="MobiDB-lite"/>
    </source>
</evidence>
<comment type="similarity">
    <text evidence="5">Belongs to the SAT4 family.</text>
</comment>
<evidence type="ECO:0000256" key="5">
    <source>
        <dbReference type="ARBA" id="ARBA00038359"/>
    </source>
</evidence>
<feature type="compositionally biased region" description="Polar residues" evidence="6">
    <location>
        <begin position="302"/>
        <end position="324"/>
    </location>
</feature>
<dbReference type="Proteomes" id="UP001172102">
    <property type="component" value="Unassembled WGS sequence"/>
</dbReference>
<dbReference type="EMBL" id="JAUKUA010000002">
    <property type="protein sequence ID" value="KAK0725103.1"/>
    <property type="molecule type" value="Genomic_DNA"/>
</dbReference>
<feature type="transmembrane region" description="Helical" evidence="7">
    <location>
        <begin position="15"/>
        <end position="36"/>
    </location>
</feature>
<evidence type="ECO:0000256" key="7">
    <source>
        <dbReference type="SAM" id="Phobius"/>
    </source>
</evidence>
<evidence type="ECO:0000313" key="9">
    <source>
        <dbReference type="EMBL" id="KAK0725103.1"/>
    </source>
</evidence>
<accession>A0AA40E7B4</accession>
<organism evidence="9 10">
    <name type="scientific">Lasiosphaeris hirsuta</name>
    <dbReference type="NCBI Taxonomy" id="260670"/>
    <lineage>
        <taxon>Eukaryota</taxon>
        <taxon>Fungi</taxon>
        <taxon>Dikarya</taxon>
        <taxon>Ascomycota</taxon>
        <taxon>Pezizomycotina</taxon>
        <taxon>Sordariomycetes</taxon>
        <taxon>Sordariomycetidae</taxon>
        <taxon>Sordariales</taxon>
        <taxon>Lasiosphaeriaceae</taxon>
        <taxon>Lasiosphaeris</taxon>
    </lineage>
</organism>
<keyword evidence="4 7" id="KW-0472">Membrane</keyword>
<evidence type="ECO:0000256" key="4">
    <source>
        <dbReference type="ARBA" id="ARBA00023136"/>
    </source>
</evidence>
<feature type="domain" description="Rhodopsin" evidence="8">
    <location>
        <begin position="33"/>
        <end position="273"/>
    </location>
</feature>
<comment type="caution">
    <text evidence="9">The sequence shown here is derived from an EMBL/GenBank/DDBJ whole genome shotgun (WGS) entry which is preliminary data.</text>
</comment>
<evidence type="ECO:0000256" key="3">
    <source>
        <dbReference type="ARBA" id="ARBA00022989"/>
    </source>
</evidence>
<keyword evidence="3 7" id="KW-1133">Transmembrane helix</keyword>
<feature type="transmembrane region" description="Helical" evidence="7">
    <location>
        <begin position="250"/>
        <end position="268"/>
    </location>
</feature>
<comment type="subcellular location">
    <subcellularLocation>
        <location evidence="1">Membrane</location>
        <topology evidence="1">Multi-pass membrane protein</topology>
    </subcellularLocation>
</comment>
<feature type="transmembrane region" description="Helical" evidence="7">
    <location>
        <begin position="94"/>
        <end position="116"/>
    </location>
</feature>
<dbReference type="AlphaFoldDB" id="A0AA40E7B4"/>
<feature type="transmembrane region" description="Helical" evidence="7">
    <location>
        <begin position="208"/>
        <end position="230"/>
    </location>
</feature>
<reference evidence="9" key="1">
    <citation type="submission" date="2023-06" db="EMBL/GenBank/DDBJ databases">
        <title>Genome-scale phylogeny and comparative genomics of the fungal order Sordariales.</title>
        <authorList>
            <consortium name="Lawrence Berkeley National Laboratory"/>
            <person name="Hensen N."/>
            <person name="Bonometti L."/>
            <person name="Westerberg I."/>
            <person name="Brannstrom I.O."/>
            <person name="Guillou S."/>
            <person name="Cros-Aarteil S."/>
            <person name="Calhoun S."/>
            <person name="Haridas S."/>
            <person name="Kuo A."/>
            <person name="Mondo S."/>
            <person name="Pangilinan J."/>
            <person name="Riley R."/>
            <person name="Labutti K."/>
            <person name="Andreopoulos B."/>
            <person name="Lipzen A."/>
            <person name="Chen C."/>
            <person name="Yanf M."/>
            <person name="Daum C."/>
            <person name="Ng V."/>
            <person name="Clum A."/>
            <person name="Steindorff A."/>
            <person name="Ohm R."/>
            <person name="Martin F."/>
            <person name="Silar P."/>
            <person name="Natvig D."/>
            <person name="Lalanne C."/>
            <person name="Gautier V."/>
            <person name="Ament-Velasquez S.L."/>
            <person name="Kruys A."/>
            <person name="Hutchinson M.I."/>
            <person name="Powell A.J."/>
            <person name="Barry K."/>
            <person name="Miller A.N."/>
            <person name="Grigoriev I.V."/>
            <person name="Debuchy R."/>
            <person name="Gladieux P."/>
            <person name="Thoren M.H."/>
            <person name="Johannesson H."/>
        </authorList>
    </citation>
    <scope>NUCLEOTIDE SEQUENCE</scope>
    <source>
        <strain evidence="9">SMH4607-1</strain>
    </source>
</reference>
<name>A0AA40E7B4_9PEZI</name>
<protein>
    <recommendedName>
        <fullName evidence="8">Rhodopsin domain-containing protein</fullName>
    </recommendedName>
</protein>